<accession>A0ABV8M1Q4</accession>
<dbReference type="InterPro" id="IPR010281">
    <property type="entry name" value="DUF885"/>
</dbReference>
<gene>
    <name evidence="1" type="ORF">ACFOZ4_37750</name>
</gene>
<dbReference type="PANTHER" id="PTHR33361">
    <property type="entry name" value="GLR0591 PROTEIN"/>
    <property type="match status" value="1"/>
</dbReference>
<dbReference type="Proteomes" id="UP001595816">
    <property type="component" value="Unassembled WGS sequence"/>
</dbReference>
<reference evidence="2" key="1">
    <citation type="journal article" date="2019" name="Int. J. Syst. Evol. Microbiol.">
        <title>The Global Catalogue of Microorganisms (GCM) 10K type strain sequencing project: providing services to taxonomists for standard genome sequencing and annotation.</title>
        <authorList>
            <consortium name="The Broad Institute Genomics Platform"/>
            <consortium name="The Broad Institute Genome Sequencing Center for Infectious Disease"/>
            <person name="Wu L."/>
            <person name="Ma J."/>
        </authorList>
    </citation>
    <scope>NUCLEOTIDE SEQUENCE [LARGE SCALE GENOMIC DNA]</scope>
    <source>
        <strain evidence="2">CGMCC 4.7289</strain>
    </source>
</reference>
<protein>
    <submittedName>
        <fullName evidence="1">DUF885 domain-containing protein</fullName>
    </submittedName>
</protein>
<dbReference type="Pfam" id="PF05960">
    <property type="entry name" value="DUF885"/>
    <property type="match status" value="1"/>
</dbReference>
<keyword evidence="2" id="KW-1185">Reference proteome</keyword>
<dbReference type="RefSeq" id="WP_253750877.1">
    <property type="nucleotide sequence ID" value="NZ_JAMZDZ010000001.1"/>
</dbReference>
<sequence>MDTTQDTRLAELGDDYFRARNEHDPFGATVFGVTGYDAEVPDPSRAAADRAATRLGGIAAKVADIDPATLGESDRISHAWLTRVLADEQDVLRGGLEEVGVNASIAGVVPLLVGTIPTAPVGEPAAAEAYLARLEKLGGFLDTLGNRHVEALADGRTPTRLGVEQAIAQLDAYLSSDLANDPLTGPRPGAEVDGTRWLARAEDLVRGTVRPALARYREVLADRLLAAGRGDSEVGVGGLPGGEAAYLGLVRAHTTTELTPAEIHETGVRLVARLRAEFSERGAKVLGTSDADEVIARLRDDPALRFATSGEIVDTVTGALRRAEEALPDWFRDYSLAPCVVREMDSAEAENSVLGYYQPPTGDGSRPGAHVINTLHPQSRTRFEYEALAFHESVPGHHLQIAVAQAQRQLPEFRRYAYLTAHGEGWGLYAERLADRMELYTDDTTRLGMVSFDAWRACRLVVDTGMHQFGWSRQRAIDYMRDNTALSMSNITNEVDRYIAVPGQALAYMIGKLRIEELGERMRTARGAGFDIRDFHHAVLGHGPLPLSTLETVVLGAAAPGA</sequence>
<dbReference type="PANTHER" id="PTHR33361:SF2">
    <property type="entry name" value="DUF885 DOMAIN-CONTAINING PROTEIN"/>
    <property type="match status" value="1"/>
</dbReference>
<evidence type="ECO:0000313" key="2">
    <source>
        <dbReference type="Proteomes" id="UP001595816"/>
    </source>
</evidence>
<name>A0ABV8M1Q4_9ACTN</name>
<comment type="caution">
    <text evidence="1">The sequence shown here is derived from an EMBL/GenBank/DDBJ whole genome shotgun (WGS) entry which is preliminary data.</text>
</comment>
<dbReference type="EMBL" id="JBHSAY010000029">
    <property type="protein sequence ID" value="MFC4136385.1"/>
    <property type="molecule type" value="Genomic_DNA"/>
</dbReference>
<evidence type="ECO:0000313" key="1">
    <source>
        <dbReference type="EMBL" id="MFC4136385.1"/>
    </source>
</evidence>
<proteinExistence type="predicted"/>
<organism evidence="1 2">
    <name type="scientific">Hamadaea flava</name>
    <dbReference type="NCBI Taxonomy" id="1742688"/>
    <lineage>
        <taxon>Bacteria</taxon>
        <taxon>Bacillati</taxon>
        <taxon>Actinomycetota</taxon>
        <taxon>Actinomycetes</taxon>
        <taxon>Micromonosporales</taxon>
        <taxon>Micromonosporaceae</taxon>
        <taxon>Hamadaea</taxon>
    </lineage>
</organism>